<evidence type="ECO:0000313" key="1">
    <source>
        <dbReference type="EMBL" id="KRL21757.1"/>
    </source>
</evidence>
<dbReference type="eggNOG" id="ENOG50309G4">
    <property type="taxonomic scope" value="Bacteria"/>
</dbReference>
<gene>
    <name evidence="1" type="ORF">FC37_GL001245</name>
</gene>
<comment type="caution">
    <text evidence="1">The sequence shown here is derived from an EMBL/GenBank/DDBJ whole genome shotgun (WGS) entry which is preliminary data.</text>
</comment>
<dbReference type="PATRIC" id="fig|1423748.3.peg.1306"/>
<dbReference type="Proteomes" id="UP000051311">
    <property type="component" value="Unassembled WGS sequence"/>
</dbReference>
<accession>A0A0R1NN04</accession>
<dbReference type="STRING" id="1423748.FC37_GL001245"/>
<name>A0A0R1NN04_9LACO</name>
<protein>
    <submittedName>
        <fullName evidence="1">Uncharacterized protein</fullName>
    </submittedName>
</protein>
<dbReference type="OrthoDB" id="2313124at2"/>
<proteinExistence type="predicted"/>
<dbReference type="EMBL" id="AZEL01000044">
    <property type="protein sequence ID" value="KRL21757.1"/>
    <property type="molecule type" value="Genomic_DNA"/>
</dbReference>
<evidence type="ECO:0000313" key="2">
    <source>
        <dbReference type="Proteomes" id="UP000051311"/>
    </source>
</evidence>
<dbReference type="AlphaFoldDB" id="A0A0R1NN04"/>
<dbReference type="RefSeq" id="WP_006351623.1">
    <property type="nucleotide sequence ID" value="NZ_AZEL01000044.1"/>
</dbReference>
<reference evidence="1 2" key="1">
    <citation type="journal article" date="2015" name="Genome Announc.">
        <title>Expanding the biotechnology potential of lactobacilli through comparative genomics of 213 strains and associated genera.</title>
        <authorList>
            <person name="Sun Z."/>
            <person name="Harris H.M."/>
            <person name="McCann A."/>
            <person name="Guo C."/>
            <person name="Argimon S."/>
            <person name="Zhang W."/>
            <person name="Yang X."/>
            <person name="Jeffery I.B."/>
            <person name="Cooney J.C."/>
            <person name="Kagawa T.F."/>
            <person name="Liu W."/>
            <person name="Song Y."/>
            <person name="Salvetti E."/>
            <person name="Wrobel A."/>
            <person name="Rasinkangas P."/>
            <person name="Parkhill J."/>
            <person name="Rea M.C."/>
            <person name="O'Sullivan O."/>
            <person name="Ritari J."/>
            <person name="Douillard F.P."/>
            <person name="Paul Ross R."/>
            <person name="Yang R."/>
            <person name="Briner A.E."/>
            <person name="Felis G.E."/>
            <person name="de Vos W.M."/>
            <person name="Barrangou R."/>
            <person name="Klaenhammer T.R."/>
            <person name="Caufield P.W."/>
            <person name="Cui Y."/>
            <person name="Zhang H."/>
            <person name="O'Toole P.W."/>
        </authorList>
    </citation>
    <scope>NUCLEOTIDE SEQUENCE [LARGE SCALE GENOMIC DNA]</scope>
    <source>
        <strain evidence="1 2">DSM 10532</strain>
    </source>
</reference>
<sequence>MTNTRNLPNLAKQIKRIIGQMRRENIQYCQRIDSGEYEVARDIRKDLKNNLHALKFVGNYVFITKAVHKKFVSLLDNIQLVFNAEKVEYDIDQISSKVSDFIVGIVASDESYDLNTINDFIEKIKIPDYRVYFFRLFNFEYQEKINLGPNIIIISGREFLKKIPENLNLKAEENPKIKTLVQPEDILLGVSVIDTGKSDKGYYHALNIANNVNNIINFLNGFNHRPSQILELSQHIIQEDGLYQITKKNGHFYNKQTPGILEGDWSASTGIDPDKRPHATMNFDKQWMPIIPLIATESDKLTSLQKQGARAIDWIGDGIVNSNLTKQFLQIMISLETMLEQDPDKLESKLKKEDLWKDTLSTSIEDQLVSTISLICNDSQINLETRNIKRAYDLRSEITHNGEQLTEDDTALIKDWYDIAYKIIANIMFLGNWSSTYDLWKAANLGNKDSDEN</sequence>
<organism evidence="1 2">
    <name type="scientific">Lactobacillus gallinarum DSM 10532 = JCM 2011</name>
    <dbReference type="NCBI Taxonomy" id="1423748"/>
    <lineage>
        <taxon>Bacteria</taxon>
        <taxon>Bacillati</taxon>
        <taxon>Bacillota</taxon>
        <taxon>Bacilli</taxon>
        <taxon>Lactobacillales</taxon>
        <taxon>Lactobacillaceae</taxon>
        <taxon>Lactobacillus</taxon>
    </lineage>
</organism>